<dbReference type="GO" id="GO:0006397">
    <property type="term" value="P:mRNA processing"/>
    <property type="evidence" value="ECO:0007669"/>
    <property type="project" value="UniProtKB-KW"/>
</dbReference>
<dbReference type="EMBL" id="KZ293437">
    <property type="protein sequence ID" value="PBK67331.1"/>
    <property type="molecule type" value="Genomic_DNA"/>
</dbReference>
<keyword evidence="1" id="KW-0507">mRNA processing</keyword>
<dbReference type="PROSITE" id="PS50158">
    <property type="entry name" value="ZF_CCHC"/>
    <property type="match status" value="1"/>
</dbReference>
<dbReference type="Gene3D" id="4.10.60.10">
    <property type="entry name" value="Zinc finger, CCHC-type"/>
    <property type="match status" value="1"/>
</dbReference>
<evidence type="ECO:0000259" key="4">
    <source>
        <dbReference type="PROSITE" id="PS50158"/>
    </source>
</evidence>
<feature type="region of interest" description="Disordered" evidence="3">
    <location>
        <begin position="1"/>
        <end position="61"/>
    </location>
</feature>
<feature type="region of interest" description="Disordered" evidence="3">
    <location>
        <begin position="280"/>
        <end position="301"/>
    </location>
</feature>
<gene>
    <name evidence="5" type="ORF">ARMSODRAFT_1020807</name>
</gene>
<sequence length="329" mass="36228">MYEERQKKWVFDQTTGTSHESQPPQKNHSNTATSNYKAGGMTSLSPAKPAGNAIPWEPGTGRWQSVKMTTYSEAGEPMDIGKLRMEGRCFWCHEKGHLSKDCPKKQEYKDTRSVQTVPEQEKTESKVEEVKDTPVLESTNRYAALSIESTNDNDNDLCPWDDRHDTGDAAAATGEQSRWDPYGIEGRMPLSQDLKSKPPSPLLLGPVQENLKGPSQSPARAQAKAAEPAGHGVENPQDKSHDQHTRATPGPKMGIKNGPLTLKGTGKTGNTTFTVQVEPDMLPGSGPLTRSATHSSISILEKRDEDDEEAVAMKMTTWCSSNGWLVRRR</sequence>
<dbReference type="InterPro" id="IPR036875">
    <property type="entry name" value="Znf_CCHC_sf"/>
</dbReference>
<feature type="region of interest" description="Disordered" evidence="3">
    <location>
        <begin position="150"/>
        <end position="268"/>
    </location>
</feature>
<dbReference type="AlphaFoldDB" id="A0A2H3B8W9"/>
<reference evidence="6" key="1">
    <citation type="journal article" date="2017" name="Nat. Ecol. Evol.">
        <title>Genome expansion and lineage-specific genetic innovations in the forest pathogenic fungi Armillaria.</title>
        <authorList>
            <person name="Sipos G."/>
            <person name="Prasanna A.N."/>
            <person name="Walter M.C."/>
            <person name="O'Connor E."/>
            <person name="Balint B."/>
            <person name="Krizsan K."/>
            <person name="Kiss B."/>
            <person name="Hess J."/>
            <person name="Varga T."/>
            <person name="Slot J."/>
            <person name="Riley R."/>
            <person name="Boka B."/>
            <person name="Rigling D."/>
            <person name="Barry K."/>
            <person name="Lee J."/>
            <person name="Mihaltcheva S."/>
            <person name="LaButti K."/>
            <person name="Lipzen A."/>
            <person name="Waldron R."/>
            <person name="Moloney N.M."/>
            <person name="Sperisen C."/>
            <person name="Kredics L."/>
            <person name="Vagvoelgyi C."/>
            <person name="Patrignani A."/>
            <person name="Fitzpatrick D."/>
            <person name="Nagy I."/>
            <person name="Doyle S."/>
            <person name="Anderson J.B."/>
            <person name="Grigoriev I.V."/>
            <person name="Gueldener U."/>
            <person name="Muensterkoetter M."/>
            <person name="Nagy L.G."/>
        </authorList>
    </citation>
    <scope>NUCLEOTIDE SEQUENCE [LARGE SCALE GENOMIC DNA]</scope>
    <source>
        <strain evidence="6">28-4</strain>
    </source>
</reference>
<feature type="compositionally biased region" description="Low complexity" evidence="3">
    <location>
        <begin position="214"/>
        <end position="229"/>
    </location>
</feature>
<name>A0A2H3B8W9_9AGAR</name>
<feature type="compositionally biased region" description="Basic and acidic residues" evidence="3">
    <location>
        <begin position="1"/>
        <end position="10"/>
    </location>
</feature>
<dbReference type="InterPro" id="IPR001878">
    <property type="entry name" value="Znf_CCHC"/>
</dbReference>
<feature type="domain" description="CCHC-type" evidence="4">
    <location>
        <begin position="88"/>
        <end position="104"/>
    </location>
</feature>
<evidence type="ECO:0000256" key="1">
    <source>
        <dbReference type="ARBA" id="ARBA00022664"/>
    </source>
</evidence>
<keyword evidence="2" id="KW-0479">Metal-binding</keyword>
<keyword evidence="2" id="KW-0863">Zinc-finger</keyword>
<proteinExistence type="predicted"/>
<accession>A0A2H3B8W9</accession>
<feature type="compositionally biased region" description="Low complexity" evidence="3">
    <location>
        <begin position="256"/>
        <end position="268"/>
    </location>
</feature>
<dbReference type="GO" id="GO:0003676">
    <property type="term" value="F:nucleic acid binding"/>
    <property type="evidence" value="ECO:0007669"/>
    <property type="project" value="InterPro"/>
</dbReference>
<dbReference type="Proteomes" id="UP000218334">
    <property type="component" value="Unassembled WGS sequence"/>
</dbReference>
<evidence type="ECO:0000256" key="3">
    <source>
        <dbReference type="SAM" id="MobiDB-lite"/>
    </source>
</evidence>
<evidence type="ECO:0000313" key="5">
    <source>
        <dbReference type="EMBL" id="PBK67331.1"/>
    </source>
</evidence>
<dbReference type="GO" id="GO:0008270">
    <property type="term" value="F:zinc ion binding"/>
    <property type="evidence" value="ECO:0007669"/>
    <property type="project" value="UniProtKB-KW"/>
</dbReference>
<dbReference type="SUPFAM" id="SSF57756">
    <property type="entry name" value="Retrovirus zinc finger-like domains"/>
    <property type="match status" value="1"/>
</dbReference>
<dbReference type="SMART" id="SM00343">
    <property type="entry name" value="ZnF_C2HC"/>
    <property type="match status" value="1"/>
</dbReference>
<evidence type="ECO:0000313" key="6">
    <source>
        <dbReference type="Proteomes" id="UP000218334"/>
    </source>
</evidence>
<keyword evidence="6" id="KW-1185">Reference proteome</keyword>
<keyword evidence="2" id="KW-0862">Zinc</keyword>
<protein>
    <recommendedName>
        <fullName evidence="4">CCHC-type domain-containing protein</fullName>
    </recommendedName>
</protein>
<feature type="compositionally biased region" description="Basic and acidic residues" evidence="3">
    <location>
        <begin position="236"/>
        <end position="245"/>
    </location>
</feature>
<organism evidence="5 6">
    <name type="scientific">Armillaria solidipes</name>
    <dbReference type="NCBI Taxonomy" id="1076256"/>
    <lineage>
        <taxon>Eukaryota</taxon>
        <taxon>Fungi</taxon>
        <taxon>Dikarya</taxon>
        <taxon>Basidiomycota</taxon>
        <taxon>Agaricomycotina</taxon>
        <taxon>Agaricomycetes</taxon>
        <taxon>Agaricomycetidae</taxon>
        <taxon>Agaricales</taxon>
        <taxon>Marasmiineae</taxon>
        <taxon>Physalacriaceae</taxon>
        <taxon>Armillaria</taxon>
    </lineage>
</organism>
<feature type="compositionally biased region" description="Polar residues" evidence="3">
    <location>
        <begin position="12"/>
        <end position="36"/>
    </location>
</feature>
<evidence type="ECO:0000256" key="2">
    <source>
        <dbReference type="PROSITE-ProRule" id="PRU00047"/>
    </source>
</evidence>
<feature type="compositionally biased region" description="Polar residues" evidence="3">
    <location>
        <begin position="288"/>
        <end position="298"/>
    </location>
</feature>